<sequence>HTPSWQMLRPYFFKKLKCYKDFIMRIKVCRKEAKESAYWIRLVVETNDEQYKREGEKLINEATELKKIFFTIILKST</sequence>
<reference evidence="1 2" key="1">
    <citation type="journal article" date="2013" name="BMC Microbiol.">
        <title>Identification of the type II cytochrome c maturation pathway in anammox bacteria by comparative genomics.</title>
        <authorList>
            <person name="Ferousi C."/>
            <person name="Speth D.R."/>
            <person name="Reimann J."/>
            <person name="Op den Camp H.J."/>
            <person name="Allen J.W."/>
            <person name="Keltjens J.T."/>
            <person name="Jetten M.S."/>
        </authorList>
    </citation>
    <scope>NUCLEOTIDE SEQUENCE [LARGE SCALE GENOMIC DNA]</scope>
    <source>
        <strain evidence="1">RU1</strain>
    </source>
</reference>
<organism evidence="1 2">
    <name type="scientific">Candidatus Brocadia fulgida</name>
    <dbReference type="NCBI Taxonomy" id="380242"/>
    <lineage>
        <taxon>Bacteria</taxon>
        <taxon>Pseudomonadati</taxon>
        <taxon>Planctomycetota</taxon>
        <taxon>Candidatus Brocadiia</taxon>
        <taxon>Candidatus Brocadiales</taxon>
        <taxon>Candidatus Brocadiaceae</taxon>
        <taxon>Candidatus Brocadia</taxon>
    </lineage>
</organism>
<evidence type="ECO:0008006" key="3">
    <source>
        <dbReference type="Google" id="ProtNLM"/>
    </source>
</evidence>
<dbReference type="Proteomes" id="UP000034954">
    <property type="component" value="Unassembled WGS sequence"/>
</dbReference>
<gene>
    <name evidence="1" type="ORF">BROFUL_02574</name>
</gene>
<dbReference type="SUPFAM" id="SSF158446">
    <property type="entry name" value="IVS-encoded protein-like"/>
    <property type="match status" value="1"/>
</dbReference>
<dbReference type="EMBL" id="LAQJ01000239">
    <property type="protein sequence ID" value="KKO18695.1"/>
    <property type="molecule type" value="Genomic_DNA"/>
</dbReference>
<evidence type="ECO:0000313" key="1">
    <source>
        <dbReference type="EMBL" id="KKO18695.1"/>
    </source>
</evidence>
<name>A0A0M2USV9_9BACT</name>
<dbReference type="Gene3D" id="1.20.1440.60">
    <property type="entry name" value="23S rRNA-intervening sequence"/>
    <property type="match status" value="1"/>
</dbReference>
<keyword evidence="2" id="KW-1185">Reference proteome</keyword>
<dbReference type="AlphaFoldDB" id="A0A0M2USV9"/>
<protein>
    <recommendedName>
        <fullName evidence="3">Four helix bundle protein</fullName>
    </recommendedName>
</protein>
<comment type="caution">
    <text evidence="1">The sequence shown here is derived from an EMBL/GenBank/DDBJ whole genome shotgun (WGS) entry which is preliminary data.</text>
</comment>
<dbReference type="NCBIfam" id="TIGR02436">
    <property type="entry name" value="four helix bundle protein"/>
    <property type="match status" value="1"/>
</dbReference>
<accession>A0A0M2USV9</accession>
<dbReference type="InterPro" id="IPR012657">
    <property type="entry name" value="23S_rRNA-intervening_sequence"/>
</dbReference>
<proteinExistence type="predicted"/>
<evidence type="ECO:0000313" key="2">
    <source>
        <dbReference type="Proteomes" id="UP000034954"/>
    </source>
</evidence>
<feature type="non-terminal residue" evidence="1">
    <location>
        <position position="1"/>
    </location>
</feature>
<dbReference type="InterPro" id="IPR036583">
    <property type="entry name" value="23S_rRNA_IVS_sf"/>
</dbReference>